<dbReference type="HAMAP" id="MF_00203">
    <property type="entry name" value="UvrC"/>
    <property type="match status" value="1"/>
</dbReference>
<evidence type="ECO:0000259" key="10">
    <source>
        <dbReference type="PROSITE" id="PS50164"/>
    </source>
</evidence>
<dbReference type="Gene3D" id="4.10.860.10">
    <property type="entry name" value="UVR domain"/>
    <property type="match status" value="1"/>
</dbReference>
<dbReference type="PANTHER" id="PTHR30562">
    <property type="entry name" value="UVRC/OXIDOREDUCTASE"/>
    <property type="match status" value="1"/>
</dbReference>
<dbReference type="GO" id="GO:0006289">
    <property type="term" value="P:nucleotide-excision repair"/>
    <property type="evidence" value="ECO:0007669"/>
    <property type="project" value="UniProtKB-UniRule"/>
</dbReference>
<dbReference type="GO" id="GO:0005737">
    <property type="term" value="C:cytoplasm"/>
    <property type="evidence" value="ECO:0007669"/>
    <property type="project" value="UniProtKB-SubCell"/>
</dbReference>
<comment type="subunit">
    <text evidence="7">Interacts with UvrB in an incision complex.</text>
</comment>
<dbReference type="InterPro" id="IPR001162">
    <property type="entry name" value="UvrC_RNase_H_dom"/>
</dbReference>
<protein>
    <recommendedName>
        <fullName evidence="7">UvrABC system protein C</fullName>
        <shortName evidence="7">Protein UvrC</shortName>
    </recommendedName>
    <alternativeName>
        <fullName evidence="7">Excinuclease ABC subunit C</fullName>
    </alternativeName>
</protein>
<keyword evidence="5 7" id="KW-0234">DNA repair</keyword>
<dbReference type="InterPro" id="IPR036876">
    <property type="entry name" value="UVR_dom_sf"/>
</dbReference>
<dbReference type="Pfam" id="PF08459">
    <property type="entry name" value="UvrC_RNaseH_dom"/>
    <property type="match status" value="1"/>
</dbReference>
<dbReference type="InterPro" id="IPR047296">
    <property type="entry name" value="GIY-YIG_UvrC_Cho"/>
</dbReference>
<feature type="region of interest" description="Disordered" evidence="8">
    <location>
        <begin position="48"/>
        <end position="68"/>
    </location>
</feature>
<evidence type="ECO:0000313" key="12">
    <source>
        <dbReference type="EMBL" id="STY96210.1"/>
    </source>
</evidence>
<dbReference type="Gene3D" id="3.30.420.340">
    <property type="entry name" value="UvrC, RNAse H endonuclease domain"/>
    <property type="match status" value="1"/>
</dbReference>
<evidence type="ECO:0000256" key="4">
    <source>
        <dbReference type="ARBA" id="ARBA00022881"/>
    </source>
</evidence>
<keyword evidence="2 7" id="KW-0227">DNA damage</keyword>
<evidence type="ECO:0000259" key="11">
    <source>
        <dbReference type="PROSITE" id="PS50165"/>
    </source>
</evidence>
<reference evidence="12 13" key="1">
    <citation type="submission" date="2018-06" db="EMBL/GenBank/DDBJ databases">
        <authorList>
            <consortium name="Pathogen Informatics"/>
            <person name="Doyle S."/>
        </authorList>
    </citation>
    <scope>NUCLEOTIDE SEQUENCE [LARGE SCALE GENOMIC DNA]</scope>
    <source>
        <strain evidence="12 13">NCTC11091</strain>
    </source>
</reference>
<dbReference type="Gene3D" id="3.40.1440.10">
    <property type="entry name" value="GIY-YIG endonuclease"/>
    <property type="match status" value="1"/>
</dbReference>
<dbReference type="GO" id="GO:0003677">
    <property type="term" value="F:DNA binding"/>
    <property type="evidence" value="ECO:0007669"/>
    <property type="project" value="UniProtKB-UniRule"/>
</dbReference>
<dbReference type="PROSITE" id="PS50165">
    <property type="entry name" value="UVRC"/>
    <property type="match status" value="1"/>
</dbReference>
<dbReference type="InterPro" id="IPR004791">
    <property type="entry name" value="UvrC"/>
</dbReference>
<dbReference type="GO" id="GO:0009380">
    <property type="term" value="C:excinuclease repair complex"/>
    <property type="evidence" value="ECO:0007669"/>
    <property type="project" value="InterPro"/>
</dbReference>
<dbReference type="EMBL" id="UGQA01000001">
    <property type="protein sequence ID" value="STY96210.1"/>
    <property type="molecule type" value="Genomic_DNA"/>
</dbReference>
<dbReference type="PROSITE" id="PS50164">
    <property type="entry name" value="GIY_YIG"/>
    <property type="match status" value="1"/>
</dbReference>
<keyword evidence="4 7" id="KW-0267">Excision nuclease</keyword>
<evidence type="ECO:0000256" key="7">
    <source>
        <dbReference type="HAMAP-Rule" id="MF_00203"/>
    </source>
</evidence>
<sequence>MPDTDLPPVLPPSSELKSSELNAASVLDIDQNSGTASASEVQRNADMTNAQPDAPHTPSEPVIGDGITINTSIPPVSATTAERKAYLNHLIKRLPNLPGVYKMVGKNGDILYVGKAKSLKNRVSSYFAKTIDHPKTRALVQRIHHIDTLITRSETEALLLEQNLIKLHRPPYNVLLRDDKSYLYVFISADKPYPRLAYGRGKGQHQKGKFFGPFPSAHAAKETLLLMQKMFQVRQCTNTFFKARQRPCLEYQIKRCRAPCVGLVSPEDYADDVNNTIRFLKGEGNDLQVRLVGKMEQAAEDMQFEQAAFYRDQLSMLREVQAKQAVYTVKGEADIIAIASQAGITCVHVMNVRGGRVLGGNNYFPDVDSQQDLAENLSEFVSSFYFQVSDDLPDDLIVSHELPDQAAVGDALAEQFGKKVAIKTRVREQRAEWLSLAQMNANNALQTKLGDYLEVKARYRALQDILRDALDGKTLDRIECFDISHTMGEATIASCVVCDQGGLRKRDYRQYAIHGITGGDDYAAMQQALTRRYSKQPLPDLLLIDGGKGQLNMAKNVLTELGILGQTLLVGVAKGEGRKAGLEVLHFIDREPLDLPPDSKALHLIMHIRDEAHRFAITAHRKKRDKRRASSVLEAIPGLGEKRRRDLLNHFGGLQQLLGASQAEIEQVHGIGKVMANTIYKVLHH</sequence>
<dbReference type="SUPFAM" id="SSF47781">
    <property type="entry name" value="RuvA domain 2-like"/>
    <property type="match status" value="1"/>
</dbReference>
<accession>A0A378Q5X1</accession>
<feature type="domain" description="GIY-YIG" evidence="10">
    <location>
        <begin position="96"/>
        <end position="174"/>
    </location>
</feature>
<dbReference type="InterPro" id="IPR050066">
    <property type="entry name" value="UvrABC_protein_C"/>
</dbReference>
<evidence type="ECO:0000256" key="2">
    <source>
        <dbReference type="ARBA" id="ARBA00022763"/>
    </source>
</evidence>
<dbReference type="FunFam" id="3.40.1440.10:FF:000001">
    <property type="entry name" value="UvrABC system protein C"/>
    <property type="match status" value="1"/>
</dbReference>
<dbReference type="AlphaFoldDB" id="A0A378Q5X1"/>
<feature type="domain" description="UVR" evidence="9">
    <location>
        <begin position="285"/>
        <end position="320"/>
    </location>
</feature>
<dbReference type="Pfam" id="PF01541">
    <property type="entry name" value="GIY-YIG"/>
    <property type="match status" value="1"/>
</dbReference>
<evidence type="ECO:0000256" key="3">
    <source>
        <dbReference type="ARBA" id="ARBA00022769"/>
    </source>
</evidence>
<keyword evidence="1 7" id="KW-0963">Cytoplasm</keyword>
<dbReference type="Pfam" id="PF12826">
    <property type="entry name" value="HHH_2"/>
    <property type="match status" value="1"/>
</dbReference>
<dbReference type="InterPro" id="IPR010994">
    <property type="entry name" value="RuvA_2-like"/>
</dbReference>
<dbReference type="PROSITE" id="PS50151">
    <property type="entry name" value="UVR"/>
    <property type="match status" value="1"/>
</dbReference>
<dbReference type="SUPFAM" id="SSF82771">
    <property type="entry name" value="GIY-YIG endonuclease"/>
    <property type="match status" value="1"/>
</dbReference>
<proteinExistence type="inferred from homology"/>
<dbReference type="SMART" id="SM00465">
    <property type="entry name" value="GIYc"/>
    <property type="match status" value="1"/>
</dbReference>
<evidence type="ECO:0000313" key="13">
    <source>
        <dbReference type="Proteomes" id="UP000255193"/>
    </source>
</evidence>
<name>A0A378Q5X1_9GAMM</name>
<evidence type="ECO:0000256" key="5">
    <source>
        <dbReference type="ARBA" id="ARBA00023204"/>
    </source>
</evidence>
<dbReference type="FunFam" id="3.30.420.340:FF:000001">
    <property type="entry name" value="UvrABC system protein C"/>
    <property type="match status" value="1"/>
</dbReference>
<gene>
    <name evidence="7 12" type="primary">uvrC</name>
    <name evidence="12" type="ORF">NCTC11091_02026</name>
</gene>
<evidence type="ECO:0000256" key="6">
    <source>
        <dbReference type="ARBA" id="ARBA00023236"/>
    </source>
</evidence>
<dbReference type="GO" id="GO:0009432">
    <property type="term" value="P:SOS response"/>
    <property type="evidence" value="ECO:0007669"/>
    <property type="project" value="UniProtKB-UniRule"/>
</dbReference>
<dbReference type="SUPFAM" id="SSF46600">
    <property type="entry name" value="C-terminal UvrC-binding domain of UvrB"/>
    <property type="match status" value="1"/>
</dbReference>
<evidence type="ECO:0000259" key="9">
    <source>
        <dbReference type="PROSITE" id="PS50151"/>
    </source>
</evidence>
<evidence type="ECO:0000256" key="1">
    <source>
        <dbReference type="ARBA" id="ARBA00022490"/>
    </source>
</evidence>
<dbReference type="InterPro" id="IPR001943">
    <property type="entry name" value="UVR_dom"/>
</dbReference>
<dbReference type="CDD" id="cd10434">
    <property type="entry name" value="GIY-YIG_UvrC_Cho"/>
    <property type="match status" value="1"/>
</dbReference>
<feature type="domain" description="UvrC family homology region profile" evidence="11">
    <location>
        <begin position="335"/>
        <end position="558"/>
    </location>
</feature>
<keyword evidence="3 7" id="KW-0228">DNA excision</keyword>
<keyword evidence="6 7" id="KW-0742">SOS response</keyword>
<dbReference type="Pfam" id="PF02151">
    <property type="entry name" value="UVR"/>
    <property type="match status" value="1"/>
</dbReference>
<comment type="similarity">
    <text evidence="7">Belongs to the UvrC family.</text>
</comment>
<dbReference type="InterPro" id="IPR038476">
    <property type="entry name" value="UvrC_RNase_H_dom_sf"/>
</dbReference>
<dbReference type="InterPro" id="IPR041663">
    <property type="entry name" value="DisA/LigA_HHH"/>
</dbReference>
<dbReference type="Pfam" id="PF22920">
    <property type="entry name" value="UvrC_RNaseH"/>
    <property type="match status" value="1"/>
</dbReference>
<organism evidence="12 13">
    <name type="scientific">Faucicola atlantae</name>
    <dbReference type="NCBI Taxonomy" id="34059"/>
    <lineage>
        <taxon>Bacteria</taxon>
        <taxon>Pseudomonadati</taxon>
        <taxon>Pseudomonadota</taxon>
        <taxon>Gammaproteobacteria</taxon>
        <taxon>Moraxellales</taxon>
        <taxon>Moraxellaceae</taxon>
        <taxon>Faucicola</taxon>
    </lineage>
</organism>
<dbReference type="PANTHER" id="PTHR30562:SF1">
    <property type="entry name" value="UVRABC SYSTEM PROTEIN C"/>
    <property type="match status" value="1"/>
</dbReference>
<dbReference type="Proteomes" id="UP000255193">
    <property type="component" value="Unassembled WGS sequence"/>
</dbReference>
<comment type="function">
    <text evidence="7">The UvrABC repair system catalyzes the recognition and processing of DNA lesions. UvrC both incises the 5' and 3' sides of the lesion. The N-terminal half is responsible for the 3' incision and the C-terminal half is responsible for the 5' incision.</text>
</comment>
<comment type="subcellular location">
    <subcellularLocation>
        <location evidence="7">Cytoplasm</location>
    </subcellularLocation>
</comment>
<dbReference type="InterPro" id="IPR000305">
    <property type="entry name" value="GIY-YIG_endonuc"/>
</dbReference>
<dbReference type="InterPro" id="IPR035901">
    <property type="entry name" value="GIY-YIG_endonuc_sf"/>
</dbReference>
<dbReference type="NCBIfam" id="TIGR00194">
    <property type="entry name" value="uvrC"/>
    <property type="match status" value="1"/>
</dbReference>
<dbReference type="GO" id="GO:0009381">
    <property type="term" value="F:excinuclease ABC activity"/>
    <property type="evidence" value="ECO:0007669"/>
    <property type="project" value="UniProtKB-UniRule"/>
</dbReference>
<evidence type="ECO:0000256" key="8">
    <source>
        <dbReference type="SAM" id="MobiDB-lite"/>
    </source>
</evidence>
<dbReference type="Gene3D" id="1.10.150.20">
    <property type="entry name" value="5' to 3' exonuclease, C-terminal subdomain"/>
    <property type="match status" value="1"/>
</dbReference>